<organism evidence="1 2">
    <name type="scientific">Cynara cardunculus var. scolymus</name>
    <name type="common">Globe artichoke</name>
    <name type="synonym">Cynara scolymus</name>
    <dbReference type="NCBI Taxonomy" id="59895"/>
    <lineage>
        <taxon>Eukaryota</taxon>
        <taxon>Viridiplantae</taxon>
        <taxon>Streptophyta</taxon>
        <taxon>Embryophyta</taxon>
        <taxon>Tracheophyta</taxon>
        <taxon>Spermatophyta</taxon>
        <taxon>Magnoliopsida</taxon>
        <taxon>eudicotyledons</taxon>
        <taxon>Gunneridae</taxon>
        <taxon>Pentapetalae</taxon>
        <taxon>asterids</taxon>
        <taxon>campanulids</taxon>
        <taxon>Asterales</taxon>
        <taxon>Asteraceae</taxon>
        <taxon>Carduoideae</taxon>
        <taxon>Cardueae</taxon>
        <taxon>Carduinae</taxon>
        <taxon>Cynara</taxon>
    </lineage>
</organism>
<evidence type="ECO:0000313" key="1">
    <source>
        <dbReference type="EMBL" id="KVH95155.1"/>
    </source>
</evidence>
<reference evidence="1 2" key="1">
    <citation type="journal article" date="2016" name="Sci. Rep.">
        <title>The genome sequence of the outbreeding globe artichoke constructed de novo incorporating a phase-aware low-pass sequencing strategy of F1 progeny.</title>
        <authorList>
            <person name="Scaglione D."/>
            <person name="Reyes-Chin-Wo S."/>
            <person name="Acquadro A."/>
            <person name="Froenicke L."/>
            <person name="Portis E."/>
            <person name="Beitel C."/>
            <person name="Tirone M."/>
            <person name="Mauro R."/>
            <person name="Lo Monaco A."/>
            <person name="Mauromicale G."/>
            <person name="Faccioli P."/>
            <person name="Cattivelli L."/>
            <person name="Rieseberg L."/>
            <person name="Michelmore R."/>
            <person name="Lanteri S."/>
        </authorList>
    </citation>
    <scope>NUCLEOTIDE SEQUENCE [LARGE SCALE GENOMIC DNA]</scope>
    <source>
        <strain evidence="1">2C</strain>
    </source>
</reference>
<proteinExistence type="predicted"/>
<sequence length="256" mass="28900">MSISDLQTLKRHRVMDHERVNHEKTVRVGFPANSIPSSSSLSIRSSSSMKSVLRVTSPPREGVSMRDLSMFFVNSKSSRGSFLSNAASNAPINNFTSLRSDSHNNIIKIEVAVQYHPKKIQVRNCGGSKHLVQGGNVEERPHCLEQEKWVNTFMRISSFFELRFVCGALSKRRYDERESGRISKEASSATQLTLSDYNLHPSRVTYSAESLEALNDSRCQSLNGLFGGERCNAFRYSYRRGLRDFIPEKASCLPQQ</sequence>
<comment type="caution">
    <text evidence="1">The sequence shown here is derived from an EMBL/GenBank/DDBJ whole genome shotgun (WGS) entry which is preliminary data.</text>
</comment>
<dbReference type="AlphaFoldDB" id="A0A124SCX7"/>
<dbReference type="EMBL" id="LEKV01004398">
    <property type="protein sequence ID" value="KVH95155.1"/>
    <property type="molecule type" value="Genomic_DNA"/>
</dbReference>
<accession>A0A124SCX7</accession>
<dbReference type="Gramene" id="KVH95155">
    <property type="protein sequence ID" value="KVH95155"/>
    <property type="gene ID" value="Ccrd_002767"/>
</dbReference>
<protein>
    <submittedName>
        <fullName evidence="1">Uncharacterized protein</fullName>
    </submittedName>
</protein>
<name>A0A124SCX7_CYNCS</name>
<keyword evidence="2" id="KW-1185">Reference proteome</keyword>
<gene>
    <name evidence="1" type="ORF">Ccrd_002767</name>
</gene>
<evidence type="ECO:0000313" key="2">
    <source>
        <dbReference type="Proteomes" id="UP000243975"/>
    </source>
</evidence>
<dbReference type="Proteomes" id="UP000243975">
    <property type="component" value="Unassembled WGS sequence"/>
</dbReference>